<keyword evidence="2" id="KW-0547">Nucleotide-binding</keyword>
<dbReference type="InterPro" id="IPR004408">
    <property type="entry name" value="Biotin_CoA_COase_ligase"/>
</dbReference>
<evidence type="ECO:0000256" key="4">
    <source>
        <dbReference type="ARBA" id="ARBA00023267"/>
    </source>
</evidence>
<dbReference type="Pfam" id="PF02237">
    <property type="entry name" value="BPL_C"/>
    <property type="match status" value="1"/>
</dbReference>
<dbReference type="Pfam" id="PF03099">
    <property type="entry name" value="BPL_LplA_LipB"/>
    <property type="match status" value="1"/>
</dbReference>
<sequence length="267" mass="29626">MDILYDKDTISANIHTKWAGQTVHFVKRTDSTNLMAKRLADRKFPHGTLAVAEYQSAGRGRLGRSWQAPRGTSVMMSLLLLPEFEPKYASMLTIVMGLSVAQAVNKLGFDTTIKWPNDVVASHKKICGILTEMAVEGNKIRNVVIGVGININIKKFPEEMADKATSLYLEAGHEFDRSLVPGLVMEAFEKNYEKFAKTCDLSLLREDYEELLANMDQPVRVIAGEDSFEGIARGITDIGVLIVERQDGTYTTVNAGEVSVRGLYSYV</sequence>
<comment type="caution">
    <text evidence="7">The sequence shown here is derived from an EMBL/GenBank/DDBJ whole genome shotgun (WGS) entry which is preliminary data.</text>
</comment>
<dbReference type="PANTHER" id="PTHR12835:SF5">
    <property type="entry name" value="BIOTIN--PROTEIN LIGASE"/>
    <property type="match status" value="1"/>
</dbReference>
<dbReference type="InterPro" id="IPR008988">
    <property type="entry name" value="Transcriptional_repressor_C"/>
</dbReference>
<evidence type="ECO:0000313" key="7">
    <source>
        <dbReference type="EMBL" id="MCU6766227.1"/>
    </source>
</evidence>
<keyword evidence="1 7" id="KW-0436">Ligase</keyword>
<proteinExistence type="predicted"/>
<evidence type="ECO:0000256" key="5">
    <source>
        <dbReference type="ARBA" id="ARBA00024227"/>
    </source>
</evidence>
<dbReference type="InterPro" id="IPR003142">
    <property type="entry name" value="BPL_C"/>
</dbReference>
<keyword evidence="4" id="KW-0092">Biotin</keyword>
<dbReference type="CDD" id="cd16442">
    <property type="entry name" value="BPL"/>
    <property type="match status" value="1"/>
</dbReference>
<dbReference type="SUPFAM" id="SSF50037">
    <property type="entry name" value="C-terminal domain of transcriptional repressors"/>
    <property type="match status" value="1"/>
</dbReference>
<dbReference type="RefSeq" id="WP_158422069.1">
    <property type="nucleotide sequence ID" value="NZ_JAOQJL010000026.1"/>
</dbReference>
<dbReference type="NCBIfam" id="TIGR00121">
    <property type="entry name" value="birA_ligase"/>
    <property type="match status" value="1"/>
</dbReference>
<dbReference type="InterPro" id="IPR045864">
    <property type="entry name" value="aa-tRNA-synth_II/BPL/LPL"/>
</dbReference>
<protein>
    <recommendedName>
        <fullName evidence="5">biotin--[biotin carboxyl-carrier protein] ligase</fullName>
        <ecNumber evidence="5">6.3.4.15</ecNumber>
    </recommendedName>
</protein>
<dbReference type="Gene3D" id="2.30.30.100">
    <property type="match status" value="1"/>
</dbReference>
<keyword evidence="8" id="KW-1185">Reference proteome</keyword>
<dbReference type="PANTHER" id="PTHR12835">
    <property type="entry name" value="BIOTIN PROTEIN LIGASE"/>
    <property type="match status" value="1"/>
</dbReference>
<dbReference type="Gene3D" id="3.30.930.10">
    <property type="entry name" value="Bira Bifunctional Protein, Domain 2"/>
    <property type="match status" value="1"/>
</dbReference>
<accession>A0ABT2TVW3</accession>
<name>A0ABT2TVW3_9FIRM</name>
<dbReference type="Proteomes" id="UP001652409">
    <property type="component" value="Unassembled WGS sequence"/>
</dbReference>
<dbReference type="PROSITE" id="PS51733">
    <property type="entry name" value="BPL_LPL_CATALYTIC"/>
    <property type="match status" value="1"/>
</dbReference>
<evidence type="ECO:0000256" key="1">
    <source>
        <dbReference type="ARBA" id="ARBA00022598"/>
    </source>
</evidence>
<evidence type="ECO:0000259" key="6">
    <source>
        <dbReference type="PROSITE" id="PS51733"/>
    </source>
</evidence>
<dbReference type="InterPro" id="IPR004143">
    <property type="entry name" value="BPL_LPL_catalytic"/>
</dbReference>
<keyword evidence="3" id="KW-0067">ATP-binding</keyword>
<dbReference type="EMBL" id="JAOQJL010000026">
    <property type="protein sequence ID" value="MCU6766227.1"/>
    <property type="molecule type" value="Genomic_DNA"/>
</dbReference>
<dbReference type="EC" id="6.3.4.15" evidence="5"/>
<dbReference type="SUPFAM" id="SSF55681">
    <property type="entry name" value="Class II aaRS and biotin synthetases"/>
    <property type="match status" value="1"/>
</dbReference>
<evidence type="ECO:0000256" key="3">
    <source>
        <dbReference type="ARBA" id="ARBA00022840"/>
    </source>
</evidence>
<evidence type="ECO:0000313" key="8">
    <source>
        <dbReference type="Proteomes" id="UP001652409"/>
    </source>
</evidence>
<evidence type="ECO:0000256" key="2">
    <source>
        <dbReference type="ARBA" id="ARBA00022741"/>
    </source>
</evidence>
<gene>
    <name evidence="7" type="ORF">OCV61_12510</name>
</gene>
<reference evidence="7 8" key="1">
    <citation type="journal article" date="2021" name="ISME Commun">
        <title>Automated analysis of genomic sequences facilitates high-throughput and comprehensive description of bacteria.</title>
        <authorList>
            <person name="Hitch T.C.A."/>
        </authorList>
    </citation>
    <scope>NUCLEOTIDE SEQUENCE [LARGE SCALE GENOMIC DNA]</scope>
    <source>
        <strain evidence="7 8">Sanger_23</strain>
    </source>
</reference>
<dbReference type="GO" id="GO:0004077">
    <property type="term" value="F:biotin--[biotin carboxyl-carrier protein] ligase activity"/>
    <property type="evidence" value="ECO:0007669"/>
    <property type="project" value="UniProtKB-EC"/>
</dbReference>
<organism evidence="7 8">
    <name type="scientific">Blautia ammoniilytica</name>
    <dbReference type="NCBI Taxonomy" id="2981782"/>
    <lineage>
        <taxon>Bacteria</taxon>
        <taxon>Bacillati</taxon>
        <taxon>Bacillota</taxon>
        <taxon>Clostridia</taxon>
        <taxon>Lachnospirales</taxon>
        <taxon>Lachnospiraceae</taxon>
        <taxon>Blautia</taxon>
    </lineage>
</organism>
<feature type="domain" description="BPL/LPL catalytic" evidence="6">
    <location>
        <begin position="4"/>
        <end position="196"/>
    </location>
</feature>